<proteinExistence type="inferred from homology"/>
<feature type="signal peptide" evidence="3">
    <location>
        <begin position="1"/>
        <end position="22"/>
    </location>
</feature>
<dbReference type="InterPro" id="IPR050288">
    <property type="entry name" value="Cellulose_deg_GH3"/>
</dbReference>
<dbReference type="InterPro" id="IPR036962">
    <property type="entry name" value="Glyco_hydro_3_N_sf"/>
</dbReference>
<dbReference type="InterPro" id="IPR026891">
    <property type="entry name" value="Fn3-like"/>
</dbReference>
<dbReference type="Gene3D" id="3.40.50.1700">
    <property type="entry name" value="Glycoside hydrolase family 3 C-terminal domain"/>
    <property type="match status" value="2"/>
</dbReference>
<evidence type="ECO:0000259" key="4">
    <source>
        <dbReference type="SMART" id="SM01217"/>
    </source>
</evidence>
<evidence type="ECO:0000256" key="1">
    <source>
        <dbReference type="ARBA" id="ARBA00005336"/>
    </source>
</evidence>
<dbReference type="InterPro" id="IPR013783">
    <property type="entry name" value="Ig-like_fold"/>
</dbReference>
<feature type="domain" description="Fibronectin type III-like" evidence="4">
    <location>
        <begin position="798"/>
        <end position="870"/>
    </location>
</feature>
<keyword evidence="3" id="KW-0732">Signal</keyword>
<dbReference type="Gene3D" id="3.20.20.300">
    <property type="entry name" value="Glycoside hydrolase, family 3, N-terminal domain"/>
    <property type="match status" value="1"/>
</dbReference>
<evidence type="ECO:0000313" key="6">
    <source>
        <dbReference type="Proteomes" id="UP000318509"/>
    </source>
</evidence>
<dbReference type="PRINTS" id="PR00133">
    <property type="entry name" value="GLHYDRLASE3"/>
</dbReference>
<dbReference type="GO" id="GO:0005975">
    <property type="term" value="P:carbohydrate metabolic process"/>
    <property type="evidence" value="ECO:0007669"/>
    <property type="project" value="InterPro"/>
</dbReference>
<gene>
    <name evidence="5" type="ORF">E6H00_03760</name>
</gene>
<reference evidence="5 6" key="1">
    <citation type="journal article" date="2019" name="Nat. Microbiol.">
        <title>Mediterranean grassland soil C-N compound turnover is dependent on rainfall and depth, and is mediated by genomically divergent microorganisms.</title>
        <authorList>
            <person name="Diamond S."/>
            <person name="Andeer P.F."/>
            <person name="Li Z."/>
            <person name="Crits-Christoph A."/>
            <person name="Burstein D."/>
            <person name="Anantharaman K."/>
            <person name="Lane K.R."/>
            <person name="Thomas B.C."/>
            <person name="Pan C."/>
            <person name="Northen T.R."/>
            <person name="Banfield J.F."/>
        </authorList>
    </citation>
    <scope>NUCLEOTIDE SEQUENCE [LARGE SCALE GENOMIC DNA]</scope>
    <source>
        <strain evidence="5">NP_3</strain>
    </source>
</reference>
<evidence type="ECO:0000313" key="5">
    <source>
        <dbReference type="EMBL" id="TMI91533.1"/>
    </source>
</evidence>
<dbReference type="GO" id="GO:0004553">
    <property type="term" value="F:hydrolase activity, hydrolyzing O-glycosyl compounds"/>
    <property type="evidence" value="ECO:0007669"/>
    <property type="project" value="InterPro"/>
</dbReference>
<dbReference type="PANTHER" id="PTHR42715:SF10">
    <property type="entry name" value="BETA-GLUCOSIDASE"/>
    <property type="match status" value="1"/>
</dbReference>
<dbReference type="PANTHER" id="PTHR42715">
    <property type="entry name" value="BETA-GLUCOSIDASE"/>
    <property type="match status" value="1"/>
</dbReference>
<dbReference type="InterPro" id="IPR001764">
    <property type="entry name" value="Glyco_hydro_3_N"/>
</dbReference>
<dbReference type="Proteomes" id="UP000318509">
    <property type="component" value="Unassembled WGS sequence"/>
</dbReference>
<dbReference type="AlphaFoldDB" id="A0A537K6Y4"/>
<name>A0A537K6Y4_9BACT</name>
<evidence type="ECO:0000256" key="3">
    <source>
        <dbReference type="SAM" id="SignalP"/>
    </source>
</evidence>
<dbReference type="SUPFAM" id="SSF52279">
    <property type="entry name" value="Beta-D-glucan exohydrolase, C-terminal domain"/>
    <property type="match status" value="1"/>
</dbReference>
<keyword evidence="2" id="KW-0378">Hydrolase</keyword>
<dbReference type="InterPro" id="IPR036881">
    <property type="entry name" value="Glyco_hydro_3_C_sf"/>
</dbReference>
<comment type="similarity">
    <text evidence="1">Belongs to the glycosyl hydrolase 3 family.</text>
</comment>
<dbReference type="Pfam" id="PF01915">
    <property type="entry name" value="Glyco_hydro_3_C"/>
    <property type="match status" value="1"/>
</dbReference>
<dbReference type="InterPro" id="IPR017853">
    <property type="entry name" value="GH"/>
</dbReference>
<organism evidence="5 6">
    <name type="scientific">Candidatus Segetimicrobium genomatis</name>
    <dbReference type="NCBI Taxonomy" id="2569760"/>
    <lineage>
        <taxon>Bacteria</taxon>
        <taxon>Bacillati</taxon>
        <taxon>Candidatus Sysuimicrobiota</taxon>
        <taxon>Candidatus Sysuimicrobiia</taxon>
        <taxon>Candidatus Sysuimicrobiales</taxon>
        <taxon>Candidatus Segetimicrobiaceae</taxon>
        <taxon>Candidatus Segetimicrobium</taxon>
    </lineage>
</organism>
<dbReference type="Gene3D" id="2.60.40.10">
    <property type="entry name" value="Immunoglobulins"/>
    <property type="match status" value="1"/>
</dbReference>
<evidence type="ECO:0000256" key="2">
    <source>
        <dbReference type="ARBA" id="ARBA00022801"/>
    </source>
</evidence>
<feature type="chain" id="PRO_5021995859" evidence="3">
    <location>
        <begin position="23"/>
        <end position="879"/>
    </location>
</feature>
<dbReference type="Pfam" id="PF00933">
    <property type="entry name" value="Glyco_hydro_3"/>
    <property type="match status" value="1"/>
</dbReference>
<dbReference type="EMBL" id="VBAK01000090">
    <property type="protein sequence ID" value="TMI91533.1"/>
    <property type="molecule type" value="Genomic_DNA"/>
</dbReference>
<dbReference type="SUPFAM" id="SSF51445">
    <property type="entry name" value="(Trans)glycosidases"/>
    <property type="match status" value="1"/>
</dbReference>
<protein>
    <submittedName>
        <fullName evidence="5">Beta-glucosidase</fullName>
    </submittedName>
</protein>
<accession>A0A537K6Y4</accession>
<dbReference type="SMART" id="SM01217">
    <property type="entry name" value="Fn3_like"/>
    <property type="match status" value="1"/>
</dbReference>
<sequence>MMNAFARSLALGVLTWVGGAFAPLHAEDRVEALLQQMTREEKLNLVHGAAEPAATSQGQAGYWPGVPRLGIPALRLADGPAGILTRQASTGMTATMGLAATFSRDDARANGLVIGEDARALGEDVVLEPYINIHRDQTWERAYNTFGEDPFLAGEIAAAEIRGIQQQGVMAQAKHFIAYEGADDVFVDEQALHEIYAAPFAAVIEAGVASIMCSYNRINGEYSCGNAATLQRLLREELHFEGFVTSDWGAVHDTLYLNRGLDLEMPGYRLGDNFLAYLDAASSRSPFDSVAQLAVPPAPDDALPEEPPHTAEPPPMSLPAPAIGLHTALEGGQVLESTIDAAVRRILRQLKRFGYLDQPPSHAVVPERTGEHAPILQKTAEDAAVLLKNDHALPLKPEDLDNLALIGPGAGQLIAIGASGEKALGHLDRQISPLRLLQELGHIHFAVADDMTGEAMPVSALSYRDDAGLWHEATAGSDGAAAARSAAVLEHTMQRGTALPPGTEHRWRGEFSIATDGDYDLNLQLLGAIGSLGIDGRRVAATNELGLHGGVLQPSEDNVLPTVDGVDNVRRRVHLSAGAHSLALELHGDSSGQPVQVRLAWVTPAQRQIRYQEAIEAARRAHTAMVFAWSRGRPDFALPGDQDALIRDVAAVNSNTIVVLNASEPMAMPWLSQVKAVLLMWYPGDEGGPATVNLLLGRVSPGGRLPFTWPVKLEDSVANDPTHPERQSNRAGGSTHYTEGLFVGYRWFDQQLRAPLFPFGFGLSYTRFAYSELSARRTADGALVRFKLSNGGTVAGDEVPQVYLGAPRNRPRGVQFAERALAGFDRVRLAAGESRVMEVHIPRRQLQYWSTAQHRWIDAPHRAVYVGASSRDLRLRASL</sequence>
<dbReference type="InterPro" id="IPR002772">
    <property type="entry name" value="Glyco_hydro_3_C"/>
</dbReference>
<dbReference type="Pfam" id="PF14310">
    <property type="entry name" value="Fn3-like"/>
    <property type="match status" value="1"/>
</dbReference>
<comment type="caution">
    <text evidence="5">The sequence shown here is derived from an EMBL/GenBank/DDBJ whole genome shotgun (WGS) entry which is preliminary data.</text>
</comment>